<organism evidence="6 7">
    <name type="scientific">Candidatus Nitrosocosmicus franklandianus</name>
    <dbReference type="NCBI Taxonomy" id="1798806"/>
    <lineage>
        <taxon>Archaea</taxon>
        <taxon>Nitrososphaerota</taxon>
        <taxon>Nitrososphaeria</taxon>
        <taxon>Nitrososphaerales</taxon>
        <taxon>Nitrososphaeraceae</taxon>
        <taxon>Candidatus Nitrosocosmicus</taxon>
    </lineage>
</organism>
<protein>
    <submittedName>
        <fullName evidence="6">Uncharacterized protein</fullName>
    </submittedName>
</protein>
<dbReference type="KEGG" id="nfn:NFRAN_1255"/>
<feature type="transmembrane region" description="Helical" evidence="5">
    <location>
        <begin position="12"/>
        <end position="39"/>
    </location>
</feature>
<sequence>MKKLESVLPTNSFVIFLFSTIGLFLIAAIAEIGGGYLVWHWLRDKKTLTVGLLGSIILVLYGIIQTFQPSNFGRVYAAYGGIFVMMAIVWGLILDKKRPDRFEIVGGFIVLLGALIIFYAPR</sequence>
<evidence type="ECO:0000256" key="4">
    <source>
        <dbReference type="ARBA" id="ARBA00023136"/>
    </source>
</evidence>
<gene>
    <name evidence="6" type="ORF">NFRAN_1255</name>
</gene>
<keyword evidence="2 5" id="KW-0812">Transmembrane</keyword>
<evidence type="ECO:0000313" key="7">
    <source>
        <dbReference type="Proteomes" id="UP000294299"/>
    </source>
</evidence>
<dbReference type="Pfam" id="PF02694">
    <property type="entry name" value="UPF0060"/>
    <property type="match status" value="1"/>
</dbReference>
<evidence type="ECO:0000256" key="1">
    <source>
        <dbReference type="ARBA" id="ARBA00022475"/>
    </source>
</evidence>
<name>A0A484IBH3_9ARCH</name>
<dbReference type="Proteomes" id="UP000294299">
    <property type="component" value="Chromosome NFRAN"/>
</dbReference>
<feature type="transmembrane region" description="Helical" evidence="5">
    <location>
        <begin position="76"/>
        <end position="94"/>
    </location>
</feature>
<feature type="transmembrane region" description="Helical" evidence="5">
    <location>
        <begin position="46"/>
        <end position="64"/>
    </location>
</feature>
<dbReference type="HAMAP" id="MF_00010">
    <property type="entry name" value="UPF0060"/>
    <property type="match status" value="1"/>
</dbReference>
<keyword evidence="1" id="KW-1003">Cell membrane</keyword>
<dbReference type="InterPro" id="IPR003844">
    <property type="entry name" value="UPF0060"/>
</dbReference>
<dbReference type="PANTHER" id="PTHR36116">
    <property type="entry name" value="UPF0060 MEMBRANE PROTEIN YNFA"/>
    <property type="match status" value="1"/>
</dbReference>
<evidence type="ECO:0000313" key="6">
    <source>
        <dbReference type="EMBL" id="VFJ13577.1"/>
    </source>
</evidence>
<feature type="transmembrane region" description="Helical" evidence="5">
    <location>
        <begin position="101"/>
        <end position="120"/>
    </location>
</feature>
<evidence type="ECO:0000256" key="3">
    <source>
        <dbReference type="ARBA" id="ARBA00022989"/>
    </source>
</evidence>
<keyword evidence="3 5" id="KW-1133">Transmembrane helix</keyword>
<dbReference type="PANTHER" id="PTHR36116:SF1">
    <property type="entry name" value="UPF0060 MEMBRANE PROTEIN YNFA"/>
    <property type="match status" value="1"/>
</dbReference>
<dbReference type="AlphaFoldDB" id="A0A484IBH3"/>
<accession>A0A484IBH3</accession>
<proteinExistence type="inferred from homology"/>
<dbReference type="InterPro" id="IPR037185">
    <property type="entry name" value="EmrE-like"/>
</dbReference>
<dbReference type="SUPFAM" id="SSF103481">
    <property type="entry name" value="Multidrug resistance efflux transporter EmrE"/>
    <property type="match status" value="1"/>
</dbReference>
<keyword evidence="7" id="KW-1185">Reference proteome</keyword>
<keyword evidence="4 5" id="KW-0472">Membrane</keyword>
<reference evidence="6 7" key="1">
    <citation type="submission" date="2019-02" db="EMBL/GenBank/DDBJ databases">
        <authorList>
            <person name="Lehtovirta-Morley E L."/>
        </authorList>
    </citation>
    <scope>NUCLEOTIDE SEQUENCE [LARGE SCALE GENOMIC DNA]</scope>
    <source>
        <strain evidence="6">NFRAN1</strain>
    </source>
</reference>
<dbReference type="NCBIfam" id="NF002586">
    <property type="entry name" value="PRK02237.1"/>
    <property type="match status" value="1"/>
</dbReference>
<dbReference type="EMBL" id="LR216287">
    <property type="protein sequence ID" value="VFJ13577.1"/>
    <property type="molecule type" value="Genomic_DNA"/>
</dbReference>
<dbReference type="GO" id="GO:0005886">
    <property type="term" value="C:plasma membrane"/>
    <property type="evidence" value="ECO:0007669"/>
    <property type="project" value="TreeGrafter"/>
</dbReference>
<evidence type="ECO:0000256" key="5">
    <source>
        <dbReference type="SAM" id="Phobius"/>
    </source>
</evidence>
<evidence type="ECO:0000256" key="2">
    <source>
        <dbReference type="ARBA" id="ARBA00022692"/>
    </source>
</evidence>